<feature type="compositionally biased region" description="Polar residues" evidence="1">
    <location>
        <begin position="626"/>
        <end position="643"/>
    </location>
</feature>
<comment type="caution">
    <text evidence="3">The sequence shown here is derived from an EMBL/GenBank/DDBJ whole genome shotgun (WGS) entry which is preliminary data.</text>
</comment>
<feature type="region of interest" description="Disordered" evidence="1">
    <location>
        <begin position="626"/>
        <end position="650"/>
    </location>
</feature>
<dbReference type="PROSITE" id="PS51205">
    <property type="entry name" value="VPS9"/>
    <property type="match status" value="1"/>
</dbReference>
<dbReference type="OrthoDB" id="10264848at2759"/>
<evidence type="ECO:0000259" key="2">
    <source>
        <dbReference type="PROSITE" id="PS51205"/>
    </source>
</evidence>
<feature type="region of interest" description="Disordered" evidence="1">
    <location>
        <begin position="449"/>
        <end position="498"/>
    </location>
</feature>
<evidence type="ECO:0000256" key="1">
    <source>
        <dbReference type="SAM" id="MobiDB-lite"/>
    </source>
</evidence>
<feature type="compositionally biased region" description="Polar residues" evidence="1">
    <location>
        <begin position="458"/>
        <end position="470"/>
    </location>
</feature>
<dbReference type="Proteomes" id="UP000694255">
    <property type="component" value="Unassembled WGS sequence"/>
</dbReference>
<name>A0A8J5QI87_9ASCO</name>
<feature type="region of interest" description="Disordered" evidence="1">
    <location>
        <begin position="795"/>
        <end position="818"/>
    </location>
</feature>
<evidence type="ECO:0000313" key="3">
    <source>
        <dbReference type="EMBL" id="KAG7663492.1"/>
    </source>
</evidence>
<dbReference type="RefSeq" id="XP_049263724.1">
    <property type="nucleotide sequence ID" value="XM_049406852.1"/>
</dbReference>
<dbReference type="InterPro" id="IPR003123">
    <property type="entry name" value="VPS9"/>
</dbReference>
<protein>
    <recommendedName>
        <fullName evidence="2">VPS9 domain-containing protein</fullName>
    </recommendedName>
</protein>
<gene>
    <name evidence="3" type="ORF">J8A68_003039</name>
</gene>
<sequence>MSIPPYKSVQALREDVELNLTLHPKIQTLIQLFLKYLKEPRYQAPLTVSELSKLFHNFYQDLNVLAIGIYTQSNSTKKSLISNCDYFNDNPKVFDYLLAIANYSTSAVKMLKRTDDDALYQLRIFNYYKFLVIFQSIHLAQLELFSSVSLGDDVSLYERIFKFDQKDIIYSEFLQEKLDKLKRLELSFKHFIDPELGDQGSIVEIMDDIQSEDLSALQENLSELRRNVTPYSKLVSIVNLHKNLIKLFVSKKLKNKQINNDLLLPSLIYLLIYKLDNKELYLNFLFIKNFLNTLDSNIIELYPVGLNSSYNPSQDRPPTTTTKCKKSTFIEFLNLTESDVIPQKQDFLTNDDFKFFENDKELIAYINQNYLNTGELFYYLTNLEAIIVYLSNTTIKELLVNNEEAHRVINSDMRKSRVLNYPISALVDEELMSHFQFPEGELAEEIKQKEETKEATNRSRSSSFLSTITHKISETRSRSNSSLKQKETFPSLGNDDASEKTGFAMMKNILERIGSVSISQVQNPLTHVDQENEARNVTNTSLITPQKRSNTLMSRISPSHTRTRSSSLETGLGSQNPFASSIHTHAKKNSISSRFTTGVSEFMTKLNAPSSTPNLHHEQNISNSSLHTIENGDSQGPTDSSTAKIEGGRSRTTSLQILDKWFNNLNANAPAIQPVLAPQQSPTQVQPKPKLEALATNHEESVVDVYELTKYQNLEFDTLTIKEIRELKGYYDQLCTDLLSTYSNSNGGYENNGKIFINSRNNSIDKTGSNSNNSRKNSIDKLLIDKIDNADTTSKAESIDSSEKLGNITGPASCEASL</sequence>
<evidence type="ECO:0000313" key="4">
    <source>
        <dbReference type="Proteomes" id="UP000694255"/>
    </source>
</evidence>
<dbReference type="Pfam" id="PF02204">
    <property type="entry name" value="VPS9"/>
    <property type="match status" value="1"/>
</dbReference>
<feature type="region of interest" description="Disordered" evidence="1">
    <location>
        <begin position="530"/>
        <end position="588"/>
    </location>
</feature>
<proteinExistence type="predicted"/>
<dbReference type="EMBL" id="JAGSYN010000137">
    <property type="protein sequence ID" value="KAG7663492.1"/>
    <property type="molecule type" value="Genomic_DNA"/>
</dbReference>
<feature type="compositionally biased region" description="Polar residues" evidence="1">
    <location>
        <begin position="535"/>
        <end position="588"/>
    </location>
</feature>
<reference evidence="3 4" key="1">
    <citation type="journal article" date="2021" name="DNA Res.">
        <title>Genome analysis of Candida subhashii reveals its hybrid nature and dual mitochondrial genome conformations.</title>
        <authorList>
            <person name="Mixao V."/>
            <person name="Hegedusova E."/>
            <person name="Saus E."/>
            <person name="Pryszcz L.P."/>
            <person name="Cillingova A."/>
            <person name="Nosek J."/>
            <person name="Gabaldon T."/>
        </authorList>
    </citation>
    <scope>NUCLEOTIDE SEQUENCE [LARGE SCALE GENOMIC DNA]</scope>
    <source>
        <strain evidence="3 4">CBS 10753</strain>
    </source>
</reference>
<accession>A0A8J5QI87</accession>
<keyword evidence="4" id="KW-1185">Reference proteome</keyword>
<dbReference type="AlphaFoldDB" id="A0A8J5QI87"/>
<feature type="domain" description="VPS9" evidence="2">
    <location>
        <begin position="168"/>
        <end position="399"/>
    </location>
</feature>
<dbReference type="GeneID" id="73469840"/>
<organism evidence="3 4">
    <name type="scientific">[Candida] subhashii</name>
    <dbReference type="NCBI Taxonomy" id="561895"/>
    <lineage>
        <taxon>Eukaryota</taxon>
        <taxon>Fungi</taxon>
        <taxon>Dikarya</taxon>
        <taxon>Ascomycota</taxon>
        <taxon>Saccharomycotina</taxon>
        <taxon>Pichiomycetes</taxon>
        <taxon>Debaryomycetaceae</taxon>
        <taxon>Spathaspora</taxon>
    </lineage>
</organism>